<dbReference type="SUPFAM" id="SSF54427">
    <property type="entry name" value="NTF2-like"/>
    <property type="match status" value="1"/>
</dbReference>
<gene>
    <name evidence="3" type="ORF">CFN78_17475</name>
</gene>
<protein>
    <recommendedName>
        <fullName evidence="2">DUF4440 domain-containing protein</fullName>
    </recommendedName>
</protein>
<dbReference type="Proteomes" id="UP000242444">
    <property type="component" value="Unassembled WGS sequence"/>
</dbReference>
<reference evidence="3 4" key="1">
    <citation type="submission" date="2017-07" db="EMBL/GenBank/DDBJ databases">
        <title>Amycolatopsis antarcticus sp. nov., isolated from the surface of an Antarcticus brown macroalga.</title>
        <authorList>
            <person name="Wang J."/>
            <person name="Leiva S."/>
            <person name="Huang J."/>
            <person name="Huang Y."/>
        </authorList>
    </citation>
    <scope>NUCLEOTIDE SEQUENCE [LARGE SCALE GENOMIC DNA]</scope>
    <source>
        <strain evidence="3 4">AU-G6</strain>
    </source>
</reference>
<proteinExistence type="predicted"/>
<keyword evidence="4" id="KW-1185">Reference proteome</keyword>
<dbReference type="AlphaFoldDB" id="A0A263D1G0"/>
<comment type="caution">
    <text evidence="3">The sequence shown here is derived from an EMBL/GenBank/DDBJ whole genome shotgun (WGS) entry which is preliminary data.</text>
</comment>
<dbReference type="EMBL" id="NKYE01000010">
    <property type="protein sequence ID" value="OZM71938.1"/>
    <property type="molecule type" value="Genomic_DNA"/>
</dbReference>
<dbReference type="Gene3D" id="3.10.450.50">
    <property type="match status" value="1"/>
</dbReference>
<dbReference type="Pfam" id="PF14534">
    <property type="entry name" value="DUF4440"/>
    <property type="match status" value="1"/>
</dbReference>
<organism evidence="3 4">
    <name type="scientific">Amycolatopsis antarctica</name>
    <dbReference type="NCBI Taxonomy" id="1854586"/>
    <lineage>
        <taxon>Bacteria</taxon>
        <taxon>Bacillati</taxon>
        <taxon>Actinomycetota</taxon>
        <taxon>Actinomycetes</taxon>
        <taxon>Pseudonocardiales</taxon>
        <taxon>Pseudonocardiaceae</taxon>
        <taxon>Amycolatopsis</taxon>
    </lineage>
</organism>
<feature type="domain" description="DUF4440" evidence="2">
    <location>
        <begin position="23"/>
        <end position="125"/>
    </location>
</feature>
<accession>A0A263D1G0</accession>
<dbReference type="OrthoDB" id="884581at2"/>
<feature type="region of interest" description="Disordered" evidence="1">
    <location>
        <begin position="137"/>
        <end position="165"/>
    </location>
</feature>
<evidence type="ECO:0000259" key="2">
    <source>
        <dbReference type="Pfam" id="PF14534"/>
    </source>
</evidence>
<evidence type="ECO:0000313" key="4">
    <source>
        <dbReference type="Proteomes" id="UP000242444"/>
    </source>
</evidence>
<dbReference type="InterPro" id="IPR027843">
    <property type="entry name" value="DUF4440"/>
</dbReference>
<evidence type="ECO:0000313" key="3">
    <source>
        <dbReference type="EMBL" id="OZM71938.1"/>
    </source>
</evidence>
<dbReference type="InterPro" id="IPR032710">
    <property type="entry name" value="NTF2-like_dom_sf"/>
</dbReference>
<dbReference type="InParanoid" id="A0A263D1G0"/>
<name>A0A263D1G0_9PSEU</name>
<sequence length="165" mass="18447">MADAGNPGRLRTSMAMETFDELLSLWCTAEARGATDVLDRLLDEDFLGDGPGCSLLDKRSWLARHSDGVYVVERFDWQILEAREHQHTAIGIGVQSQVARYRGMDWSGDFLCTVVAISRQDRWTIVNVQLHRQPETVPAIPSARAGSPAHRPGTRQPARSVHRAR</sequence>
<evidence type="ECO:0000256" key="1">
    <source>
        <dbReference type="SAM" id="MobiDB-lite"/>
    </source>
</evidence>